<accession>A0A1G2GWV9</accession>
<dbReference type="STRING" id="1802126.A3B25_00740"/>
<reference evidence="1 2" key="1">
    <citation type="journal article" date="2016" name="Nat. Commun.">
        <title>Thousands of microbial genomes shed light on interconnected biogeochemical processes in an aquifer system.</title>
        <authorList>
            <person name="Anantharaman K."/>
            <person name="Brown C.T."/>
            <person name="Hug L.A."/>
            <person name="Sharon I."/>
            <person name="Castelle C.J."/>
            <person name="Probst A.J."/>
            <person name="Thomas B.C."/>
            <person name="Singh A."/>
            <person name="Wilkins M.J."/>
            <person name="Karaoz U."/>
            <person name="Brodie E.L."/>
            <person name="Williams K.H."/>
            <person name="Hubbard S.S."/>
            <person name="Banfield J.F."/>
        </authorList>
    </citation>
    <scope>NUCLEOTIDE SEQUENCE [LARGE SCALE GENOMIC DNA]</scope>
</reference>
<dbReference type="Proteomes" id="UP000179106">
    <property type="component" value="Unassembled WGS sequence"/>
</dbReference>
<gene>
    <name evidence="1" type="ORF">A3B25_00740</name>
</gene>
<organism evidence="1 2">
    <name type="scientific">Candidatus Ryanbacteria bacterium RIFCSPLOWO2_01_FULL_48_26</name>
    <dbReference type="NCBI Taxonomy" id="1802126"/>
    <lineage>
        <taxon>Bacteria</taxon>
        <taxon>Candidatus Ryaniibacteriota</taxon>
    </lineage>
</organism>
<protein>
    <submittedName>
        <fullName evidence="1">Uncharacterized protein</fullName>
    </submittedName>
</protein>
<evidence type="ECO:0000313" key="1">
    <source>
        <dbReference type="EMBL" id="OGZ54451.1"/>
    </source>
</evidence>
<dbReference type="AlphaFoldDB" id="A0A1G2GWV9"/>
<proteinExistence type="predicted"/>
<name>A0A1G2GWV9_9BACT</name>
<dbReference type="EMBL" id="MHNW01000006">
    <property type="protein sequence ID" value="OGZ54451.1"/>
    <property type="molecule type" value="Genomic_DNA"/>
</dbReference>
<evidence type="ECO:0000313" key="2">
    <source>
        <dbReference type="Proteomes" id="UP000179106"/>
    </source>
</evidence>
<sequence length="216" mass="24430">MPRDKGHNNNNPPERQYRMKTRKIACWTPVIVATVFLSSGCASVRKKTVHQRVVTGLYDNQLDVLTTNFSRIKERKTTRTELEKMGFTLKNVPNMKVLEGVPAFEELFGKEGFRNLDLEKSVDILRELGLFTLYKIPYKDVTTVSDRIYMNRQKTTVKGPDSMFTIIVRDELVVYSKKNLLFNDTVEQRKRILGGPIDLIGEAGGAVSAGMKAGGL</sequence>
<comment type="caution">
    <text evidence="1">The sequence shown here is derived from an EMBL/GenBank/DDBJ whole genome shotgun (WGS) entry which is preliminary data.</text>
</comment>